<evidence type="ECO:0000313" key="6">
    <source>
        <dbReference type="Proteomes" id="UP001234178"/>
    </source>
</evidence>
<dbReference type="CDD" id="cd00024">
    <property type="entry name" value="CD_CSD"/>
    <property type="match status" value="1"/>
</dbReference>
<dbReference type="InterPro" id="IPR023780">
    <property type="entry name" value="Chromo_domain"/>
</dbReference>
<feature type="region of interest" description="Disordered" evidence="3">
    <location>
        <begin position="423"/>
        <end position="449"/>
    </location>
</feature>
<dbReference type="EMBL" id="JAOYFB010000039">
    <property type="protein sequence ID" value="KAK4029596.1"/>
    <property type="molecule type" value="Genomic_DNA"/>
</dbReference>
<dbReference type="SUPFAM" id="SSF54160">
    <property type="entry name" value="Chromo domain-like"/>
    <property type="match status" value="1"/>
</dbReference>
<dbReference type="PROSITE" id="PS50013">
    <property type="entry name" value="CHROMO_2"/>
    <property type="match status" value="1"/>
</dbReference>
<evidence type="ECO:0000256" key="2">
    <source>
        <dbReference type="ARBA" id="ARBA00023242"/>
    </source>
</evidence>
<dbReference type="InterPro" id="IPR000953">
    <property type="entry name" value="Chromo/chromo_shadow_dom"/>
</dbReference>
<evidence type="ECO:0000313" key="5">
    <source>
        <dbReference type="EMBL" id="KAK4029596.1"/>
    </source>
</evidence>
<evidence type="ECO:0000256" key="3">
    <source>
        <dbReference type="SAM" id="MobiDB-lite"/>
    </source>
</evidence>
<dbReference type="Gene3D" id="2.40.50.40">
    <property type="match status" value="1"/>
</dbReference>
<keyword evidence="2" id="KW-0539">Nucleus</keyword>
<gene>
    <name evidence="5" type="ORF">OUZ56_022573</name>
</gene>
<dbReference type="PANTHER" id="PTHR22812">
    <property type="entry name" value="CHROMOBOX PROTEIN"/>
    <property type="match status" value="1"/>
</dbReference>
<dbReference type="SMART" id="SM00298">
    <property type="entry name" value="CHROMO"/>
    <property type="match status" value="1"/>
</dbReference>
<dbReference type="InterPro" id="IPR051219">
    <property type="entry name" value="Heterochromatin_chromo-domain"/>
</dbReference>
<evidence type="ECO:0000259" key="4">
    <source>
        <dbReference type="PROSITE" id="PS50013"/>
    </source>
</evidence>
<feature type="domain" description="Chromo" evidence="4">
    <location>
        <begin position="532"/>
        <end position="585"/>
    </location>
</feature>
<dbReference type="Pfam" id="PF00385">
    <property type="entry name" value="Chromo"/>
    <property type="match status" value="1"/>
</dbReference>
<organism evidence="5 6">
    <name type="scientific">Daphnia magna</name>
    <dbReference type="NCBI Taxonomy" id="35525"/>
    <lineage>
        <taxon>Eukaryota</taxon>
        <taxon>Metazoa</taxon>
        <taxon>Ecdysozoa</taxon>
        <taxon>Arthropoda</taxon>
        <taxon>Crustacea</taxon>
        <taxon>Branchiopoda</taxon>
        <taxon>Diplostraca</taxon>
        <taxon>Cladocera</taxon>
        <taxon>Anomopoda</taxon>
        <taxon>Daphniidae</taxon>
        <taxon>Daphnia</taxon>
    </lineage>
</organism>
<accession>A0ABR0AWU1</accession>
<proteinExistence type="predicted"/>
<comment type="subcellular location">
    <subcellularLocation>
        <location evidence="1">Nucleus</location>
    </subcellularLocation>
</comment>
<evidence type="ECO:0000256" key="1">
    <source>
        <dbReference type="ARBA" id="ARBA00004123"/>
    </source>
</evidence>
<reference evidence="5 6" key="1">
    <citation type="journal article" date="2023" name="Nucleic Acids Res.">
        <title>The hologenome of Daphnia magna reveals possible DNA methylation and microbiome-mediated evolution of the host genome.</title>
        <authorList>
            <person name="Chaturvedi A."/>
            <person name="Li X."/>
            <person name="Dhandapani V."/>
            <person name="Marshall H."/>
            <person name="Kissane S."/>
            <person name="Cuenca-Cambronero M."/>
            <person name="Asole G."/>
            <person name="Calvet F."/>
            <person name="Ruiz-Romero M."/>
            <person name="Marangio P."/>
            <person name="Guigo R."/>
            <person name="Rago D."/>
            <person name="Mirbahai L."/>
            <person name="Eastwood N."/>
            <person name="Colbourne J.K."/>
            <person name="Zhou J."/>
            <person name="Mallon E."/>
            <person name="Orsini L."/>
        </authorList>
    </citation>
    <scope>NUCLEOTIDE SEQUENCE [LARGE SCALE GENOMIC DNA]</scope>
    <source>
        <strain evidence="5">LRV0_1</strain>
    </source>
</reference>
<comment type="caution">
    <text evidence="5">The sequence shown here is derived from an EMBL/GenBank/DDBJ whole genome shotgun (WGS) entry which is preliminary data.</text>
</comment>
<feature type="region of interest" description="Disordered" evidence="3">
    <location>
        <begin position="358"/>
        <end position="407"/>
    </location>
</feature>
<protein>
    <recommendedName>
        <fullName evidence="4">Chromo domain-containing protein</fullName>
    </recommendedName>
</protein>
<dbReference type="Proteomes" id="UP001234178">
    <property type="component" value="Unassembled WGS sequence"/>
</dbReference>
<feature type="compositionally biased region" description="Polar residues" evidence="3">
    <location>
        <begin position="397"/>
        <end position="406"/>
    </location>
</feature>
<sequence>MSSSVFEVTDSNLDKESSSCTMFPDHVINLADTDASVLLDGNGLPSLPGLDEFCRNSSGQVNEIYNLLGHNGEVVFDMNQLSNTPHELNLEHQPVSENQNFRSSNCEAPIDGPALDCPNQIRQCEDGIENPAVTLLDISNRAGVSLIGQDQLMATPTTSYNEKCSTDDQNSIRTEATLTRTSEVLQVQEPNEDEIDEAFQNVFSGFGTADEKEIHAMLDIDTLKSCLDYARSCPLLICNYCLELFQHIPPFQLHIQTCCAPPRVELKQKMDQAAMDQLARSLWKEVFLRQLKNQPISQNLMQHEEHLHNELDELWLAGSFDTMLKCREIFIRAAVAIVSRRWVANAVGNELHRVRALKSKSKKRAMVESDTDQSISEPKPAKSDQPCSSKKKKTRLKSCNASSQKPTETDIAIRGLVGELDETSNTPRYHFTPETPVSEHGIDVTPVPHHGRDMIAAPDMTRSREDSITTPISDSGVDFTPEMDYELDRFVREVPDVDLLAEAAKGFENLDNTSDVWENNATADEALSENEFVVGKILDRRLLYKVEDSNPQEEDYEYLVSWEGYGEEDNTWEPYEHLKHCTQKLNFEAPSYSCVLSLARTGNPDFLVYVDEYYVTNYFSFFYCAWISITKF</sequence>
<keyword evidence="6" id="KW-1185">Reference proteome</keyword>
<dbReference type="InterPro" id="IPR016197">
    <property type="entry name" value="Chromo-like_dom_sf"/>
</dbReference>
<name>A0ABR0AWU1_9CRUS</name>